<feature type="compositionally biased region" description="Low complexity" evidence="5">
    <location>
        <begin position="113"/>
        <end position="127"/>
    </location>
</feature>
<dbReference type="Pfam" id="PF00628">
    <property type="entry name" value="PHD"/>
    <property type="match status" value="1"/>
</dbReference>
<dbReference type="GO" id="GO:0008270">
    <property type="term" value="F:zinc ion binding"/>
    <property type="evidence" value="ECO:0007669"/>
    <property type="project" value="UniProtKB-KW"/>
</dbReference>
<feature type="compositionally biased region" description="Polar residues" evidence="5">
    <location>
        <begin position="301"/>
        <end position="315"/>
    </location>
</feature>
<dbReference type="InterPro" id="IPR013083">
    <property type="entry name" value="Znf_RING/FYVE/PHD"/>
</dbReference>
<feature type="region of interest" description="Disordered" evidence="5">
    <location>
        <begin position="113"/>
        <end position="137"/>
    </location>
</feature>
<evidence type="ECO:0000256" key="5">
    <source>
        <dbReference type="SAM" id="MobiDB-lite"/>
    </source>
</evidence>
<dbReference type="Pfam" id="PF00169">
    <property type="entry name" value="PH"/>
    <property type="match status" value="1"/>
</dbReference>
<dbReference type="InterPro" id="IPR011993">
    <property type="entry name" value="PH-like_dom_sf"/>
</dbReference>
<name>A0A813VSN6_9BILA</name>
<protein>
    <recommendedName>
        <fullName evidence="10">PH domain-containing protein</fullName>
    </recommendedName>
</protein>
<sequence>MCTHFRTLNIHYTSKGLLSPNSSSLLFKPLNSNSRMTTTTKNIPTDNSFGFTSSKLQTTCNICKRLLYSFEEILVCQLCHSAYHWRCVRPETISHYDDSANFICDKCNDSTGITTSSSTTNPSSRLSNGGMKIKSPNSSEINYRDFASIPSKLSTTPTKDTTVVNAIRYFEEKQQQQQQQQPNTMSQTQEFNEYLSSQKDGQYIDGSKTKRQYQEQQNHIGSGNENTTTAMFQANYQYTPLKEYAALRSDPTTNGTHTYVYQAPPSTDTDYQVSPHYGVGDSLTYTDEAYEPTKSHPYGSALNNSTSYTSPTSDNLAVHSRQQHFSSTTNLNVNGTLSRRQQQQNIPKSSFTQSTPYLSQIRDDDPSTFKSSCQQKDQQRYPDRHSIIGSDSGIVIVHENQPRRKTDDNQIVEKKLTNLVQKLGRQLENDTQHLSEKLESKLKNLEHMINQQTFVIREQDGVIEHLKTKISKIETERDTFRDRLSVREHDDKKNQITTEIDKPPYYKTFEQDDEQQTLDDASTNRKFSNSSSVTTDQSKRSSKKLPAPRIDRNESFVTNEDESTIAKLINTFPSNPEPSVTDSSNSSVAALLVGAVPLIENPPAANRLDTIIRQTSTDDTTQPTPLYYNQIDNYPYDFKQSTDRTTPEPEELFTNVRDDDEQIGRIITSGMQLNRLSSSLPSSASTSIQTEIDNLTSTNNYTLPTKNSNIHRSLDLIPRKTPPNEEELRPATKTTSLELYQKPVPYDEPALVFLTPQEPTHAASQYQNVIKGWLRKQNRASILKRVERYYCVLWNDTILMHKQENDRAPKKRVILKGAKVHQYDDQKYGPSLELTWSPQANRTKRYHLYFINQHEAQQWLIGIQNAMDSLSDNNRWQQYRITI</sequence>
<accession>A0A813VSN6</accession>
<feature type="domain" description="PH" evidence="6">
    <location>
        <begin position="767"/>
        <end position="868"/>
    </location>
</feature>
<dbReference type="Gene3D" id="2.30.29.30">
    <property type="entry name" value="Pleckstrin-homology domain (PH domain)/Phosphotyrosine-binding domain (PTB)"/>
    <property type="match status" value="1"/>
</dbReference>
<evidence type="ECO:0000256" key="1">
    <source>
        <dbReference type="ARBA" id="ARBA00022723"/>
    </source>
</evidence>
<evidence type="ECO:0000313" key="9">
    <source>
        <dbReference type="Proteomes" id="UP000663854"/>
    </source>
</evidence>
<keyword evidence="3" id="KW-0862">Zinc</keyword>
<dbReference type="PROSITE" id="PS50016">
    <property type="entry name" value="ZF_PHD_2"/>
    <property type="match status" value="1"/>
</dbReference>
<evidence type="ECO:0000256" key="4">
    <source>
        <dbReference type="PROSITE-ProRule" id="PRU00146"/>
    </source>
</evidence>
<dbReference type="PROSITE" id="PS01359">
    <property type="entry name" value="ZF_PHD_1"/>
    <property type="match status" value="1"/>
</dbReference>
<dbReference type="InterPro" id="IPR001965">
    <property type="entry name" value="Znf_PHD"/>
</dbReference>
<keyword evidence="1" id="KW-0479">Metal-binding</keyword>
<organism evidence="8 9">
    <name type="scientific">Rotaria sordida</name>
    <dbReference type="NCBI Taxonomy" id="392033"/>
    <lineage>
        <taxon>Eukaryota</taxon>
        <taxon>Metazoa</taxon>
        <taxon>Spiralia</taxon>
        <taxon>Gnathifera</taxon>
        <taxon>Rotifera</taxon>
        <taxon>Eurotatoria</taxon>
        <taxon>Bdelloidea</taxon>
        <taxon>Philodinida</taxon>
        <taxon>Philodinidae</taxon>
        <taxon>Rotaria</taxon>
    </lineage>
</organism>
<dbReference type="SUPFAM" id="SSF50729">
    <property type="entry name" value="PH domain-like"/>
    <property type="match status" value="1"/>
</dbReference>
<dbReference type="Gene3D" id="3.30.40.10">
    <property type="entry name" value="Zinc/RING finger domain, C3HC4 (zinc finger)"/>
    <property type="match status" value="1"/>
</dbReference>
<feature type="region of interest" description="Disordered" evidence="5">
    <location>
        <begin position="512"/>
        <end position="558"/>
    </location>
</feature>
<dbReference type="SMART" id="SM00233">
    <property type="entry name" value="PH"/>
    <property type="match status" value="1"/>
</dbReference>
<dbReference type="InterPro" id="IPR019787">
    <property type="entry name" value="Znf_PHD-finger"/>
</dbReference>
<dbReference type="InterPro" id="IPR011011">
    <property type="entry name" value="Znf_FYVE_PHD"/>
</dbReference>
<feature type="region of interest" description="Disordered" evidence="5">
    <location>
        <begin position="291"/>
        <end position="384"/>
    </location>
</feature>
<proteinExistence type="predicted"/>
<evidence type="ECO:0008006" key="10">
    <source>
        <dbReference type="Google" id="ProtNLM"/>
    </source>
</evidence>
<feature type="compositionally biased region" description="Polar residues" evidence="5">
    <location>
        <begin position="518"/>
        <end position="536"/>
    </location>
</feature>
<dbReference type="AlphaFoldDB" id="A0A813VSN6"/>
<dbReference type="SUPFAM" id="SSF57903">
    <property type="entry name" value="FYVE/PHD zinc finger"/>
    <property type="match status" value="1"/>
</dbReference>
<evidence type="ECO:0000313" key="8">
    <source>
        <dbReference type="EMBL" id="CAF0841966.1"/>
    </source>
</evidence>
<feature type="region of interest" description="Disordered" evidence="5">
    <location>
        <begin position="201"/>
        <end position="226"/>
    </location>
</feature>
<evidence type="ECO:0000259" key="7">
    <source>
        <dbReference type="PROSITE" id="PS50016"/>
    </source>
</evidence>
<comment type="caution">
    <text evidence="8">The sequence shown here is derived from an EMBL/GenBank/DDBJ whole genome shotgun (WGS) entry which is preliminary data.</text>
</comment>
<gene>
    <name evidence="8" type="ORF">PYM288_LOCUS6614</name>
</gene>
<dbReference type="Proteomes" id="UP000663854">
    <property type="component" value="Unassembled WGS sequence"/>
</dbReference>
<evidence type="ECO:0000259" key="6">
    <source>
        <dbReference type="PROSITE" id="PS50003"/>
    </source>
</evidence>
<feature type="compositionally biased region" description="Polar residues" evidence="5">
    <location>
        <begin position="323"/>
        <end position="358"/>
    </location>
</feature>
<feature type="compositionally biased region" description="Polar residues" evidence="5">
    <location>
        <begin position="214"/>
        <end position="226"/>
    </location>
</feature>
<dbReference type="InterPro" id="IPR001849">
    <property type="entry name" value="PH_domain"/>
</dbReference>
<reference evidence="8" key="1">
    <citation type="submission" date="2021-02" db="EMBL/GenBank/DDBJ databases">
        <authorList>
            <person name="Nowell W R."/>
        </authorList>
    </citation>
    <scope>NUCLEOTIDE SEQUENCE</scope>
</reference>
<evidence type="ECO:0000256" key="2">
    <source>
        <dbReference type="ARBA" id="ARBA00022771"/>
    </source>
</evidence>
<dbReference type="PROSITE" id="PS50003">
    <property type="entry name" value="PH_DOMAIN"/>
    <property type="match status" value="1"/>
</dbReference>
<dbReference type="CDD" id="cd15489">
    <property type="entry name" value="PHD_SF"/>
    <property type="match status" value="1"/>
</dbReference>
<dbReference type="SMART" id="SM00249">
    <property type="entry name" value="PHD"/>
    <property type="match status" value="1"/>
</dbReference>
<feature type="domain" description="PHD-type" evidence="7">
    <location>
        <begin position="57"/>
        <end position="110"/>
    </location>
</feature>
<keyword evidence="2 4" id="KW-0863">Zinc-finger</keyword>
<dbReference type="EMBL" id="CAJNOH010000074">
    <property type="protein sequence ID" value="CAF0841966.1"/>
    <property type="molecule type" value="Genomic_DNA"/>
</dbReference>
<dbReference type="InterPro" id="IPR019786">
    <property type="entry name" value="Zinc_finger_PHD-type_CS"/>
</dbReference>
<evidence type="ECO:0000256" key="3">
    <source>
        <dbReference type="ARBA" id="ARBA00022833"/>
    </source>
</evidence>
<dbReference type="CDD" id="cd00821">
    <property type="entry name" value="PH"/>
    <property type="match status" value="1"/>
</dbReference>